<dbReference type="PANTHER" id="PTHR14360:SF1">
    <property type="entry name" value="PROTEIN FMP32, MITOCHONDRIAL"/>
    <property type="match status" value="1"/>
</dbReference>
<keyword evidence="5 8" id="KW-0175">Coiled coil</keyword>
<dbReference type="GO" id="GO:0005739">
    <property type="term" value="C:mitochondrion"/>
    <property type="evidence" value="ECO:0007669"/>
    <property type="project" value="UniProtKB-SubCell"/>
</dbReference>
<keyword evidence="7 9" id="KW-0472">Membrane</keyword>
<dbReference type="OrthoDB" id="889336at2759"/>
<dbReference type="Proteomes" id="UP000239649">
    <property type="component" value="Unassembled WGS sequence"/>
</dbReference>
<organism evidence="10 11">
    <name type="scientific">Micractinium conductrix</name>
    <dbReference type="NCBI Taxonomy" id="554055"/>
    <lineage>
        <taxon>Eukaryota</taxon>
        <taxon>Viridiplantae</taxon>
        <taxon>Chlorophyta</taxon>
        <taxon>core chlorophytes</taxon>
        <taxon>Trebouxiophyceae</taxon>
        <taxon>Chlorellales</taxon>
        <taxon>Chlorellaceae</taxon>
        <taxon>Chlorella clade</taxon>
        <taxon>Micractinium</taxon>
    </lineage>
</organism>
<evidence type="ECO:0000313" key="10">
    <source>
        <dbReference type="EMBL" id="PSC68505.1"/>
    </source>
</evidence>
<feature type="transmembrane region" description="Helical" evidence="9">
    <location>
        <begin position="277"/>
        <end position="297"/>
    </location>
</feature>
<keyword evidence="11" id="KW-1185">Reference proteome</keyword>
<feature type="coiled-coil region" evidence="8">
    <location>
        <begin position="228"/>
        <end position="269"/>
    </location>
</feature>
<evidence type="ECO:0000256" key="1">
    <source>
        <dbReference type="ARBA" id="ARBA00004173"/>
    </source>
</evidence>
<dbReference type="Gene3D" id="1.20.5.340">
    <property type="match status" value="1"/>
</dbReference>
<reference evidence="10 11" key="1">
    <citation type="journal article" date="2018" name="Plant J.">
        <title>Genome sequences of Chlorella sorokiniana UTEX 1602 and Micractinium conductrix SAG 241.80: implications to maltose excretion by a green alga.</title>
        <authorList>
            <person name="Arriola M.B."/>
            <person name="Velmurugan N."/>
            <person name="Zhang Y."/>
            <person name="Plunkett M.H."/>
            <person name="Hondzo H."/>
            <person name="Barney B.M."/>
        </authorList>
    </citation>
    <scope>NUCLEOTIDE SEQUENCE [LARGE SCALE GENOMIC DNA]</scope>
    <source>
        <strain evidence="10 11">SAG 241.80</strain>
    </source>
</reference>
<evidence type="ECO:0000256" key="9">
    <source>
        <dbReference type="SAM" id="Phobius"/>
    </source>
</evidence>
<evidence type="ECO:0000256" key="3">
    <source>
        <dbReference type="ARBA" id="ARBA00022692"/>
    </source>
</evidence>
<dbReference type="EMBL" id="LHPF02000036">
    <property type="protein sequence ID" value="PSC68505.1"/>
    <property type="molecule type" value="Genomic_DNA"/>
</dbReference>
<comment type="subcellular location">
    <subcellularLocation>
        <location evidence="2">Membrane</location>
    </subcellularLocation>
    <subcellularLocation>
        <location evidence="1">Mitochondrion</location>
    </subcellularLocation>
</comment>
<evidence type="ECO:0000256" key="5">
    <source>
        <dbReference type="ARBA" id="ARBA00023054"/>
    </source>
</evidence>
<keyword evidence="3 9" id="KW-0812">Transmembrane</keyword>
<comment type="caution">
    <text evidence="10">The sequence shown here is derived from an EMBL/GenBank/DDBJ whole genome shotgun (WGS) entry which is preliminary data.</text>
</comment>
<evidence type="ECO:0000256" key="6">
    <source>
        <dbReference type="ARBA" id="ARBA00023128"/>
    </source>
</evidence>
<evidence type="ECO:0000256" key="2">
    <source>
        <dbReference type="ARBA" id="ARBA00004370"/>
    </source>
</evidence>
<accession>A0A2P6V346</accession>
<evidence type="ECO:0000256" key="4">
    <source>
        <dbReference type="ARBA" id="ARBA00022989"/>
    </source>
</evidence>
<sequence length="298" mass="31747">MASRLLLRSAGARLAAGAACSSDGAAAAAPAAAAAAAASSSPSLGPVLLPAWQLGAASGPAAASVRPYWAAAAAAQGTAAQLAAAERHAAPAAVQQQQRRRAAQAALPPSSLQHTVDRMLLMDTLETSKQLEALGLTREQAEGMTRHLTMLLCNNSEKLGELFASKVALEKSILEQEAKHAGFKAEVTKSQELQVATFTRDTERLQINLEKIRSEIRYEIDKLTASQRLDLNLEKGRMRDELQALRDKSNELEIKMDKEVNSLKAAMEQSKNDTVKYVLGLMLALMTAGLGAARLLMH</sequence>
<dbReference type="PANTHER" id="PTHR14360">
    <property type="entry name" value="PROTEIN FMP32, MITOCHONDRIAL"/>
    <property type="match status" value="1"/>
</dbReference>
<gene>
    <name evidence="10" type="ORF">C2E20_7900</name>
</gene>
<keyword evidence="6" id="KW-0496">Mitochondrion</keyword>
<name>A0A2P6V346_9CHLO</name>
<dbReference type="Pfam" id="PF07798">
    <property type="entry name" value="CCDC90-like"/>
    <property type="match status" value="1"/>
</dbReference>
<protein>
    <submittedName>
        <fullName evidence="10">Mitochondrial calcium uniporter regulator 1</fullName>
    </submittedName>
</protein>
<keyword evidence="4 9" id="KW-1133">Transmembrane helix</keyword>
<proteinExistence type="predicted"/>
<dbReference type="AlphaFoldDB" id="A0A2P6V346"/>
<evidence type="ECO:0000256" key="8">
    <source>
        <dbReference type="SAM" id="Coils"/>
    </source>
</evidence>
<evidence type="ECO:0000256" key="7">
    <source>
        <dbReference type="ARBA" id="ARBA00023136"/>
    </source>
</evidence>
<evidence type="ECO:0000313" key="11">
    <source>
        <dbReference type="Proteomes" id="UP000239649"/>
    </source>
</evidence>
<dbReference type="GO" id="GO:0016020">
    <property type="term" value="C:membrane"/>
    <property type="evidence" value="ECO:0007669"/>
    <property type="project" value="UniProtKB-SubCell"/>
</dbReference>
<dbReference type="InterPro" id="IPR024461">
    <property type="entry name" value="CCDC90-like"/>
</dbReference>